<feature type="transmembrane region" description="Helical" evidence="1">
    <location>
        <begin position="386"/>
        <end position="406"/>
    </location>
</feature>
<feature type="transmembrane region" description="Helical" evidence="1">
    <location>
        <begin position="317"/>
        <end position="336"/>
    </location>
</feature>
<feature type="transmembrane region" description="Helical" evidence="1">
    <location>
        <begin position="243"/>
        <end position="268"/>
    </location>
</feature>
<reference evidence="3" key="1">
    <citation type="submission" date="2023-07" db="EMBL/GenBank/DDBJ databases">
        <title>Bifidobacterium aquikefiriaerophilum sp. nov. and Bifidobacterium eccum sp. nov., isolated from water kefir.</title>
        <authorList>
            <person name="Breselge S."/>
            <person name="Bellassi P."/>
            <person name="Barcenilla C."/>
            <person name="Alvarez-Ordonez A."/>
            <person name="Morelli L."/>
            <person name="Cotter P.D."/>
        </authorList>
    </citation>
    <scope>NUCLEOTIDE SEQUENCE</scope>
    <source>
        <strain evidence="4">WK012_4_13</strain>
        <strain evidence="3">WK013_4_14</strain>
        <strain evidence="2">WK048_4_13</strain>
    </source>
</reference>
<evidence type="ECO:0000256" key="1">
    <source>
        <dbReference type="SAM" id="Phobius"/>
    </source>
</evidence>
<name>A0AB39UJJ1_9BIFI</name>
<dbReference type="RefSeq" id="WP_369341512.1">
    <property type="nucleotide sequence ID" value="NZ_CP129675.1"/>
</dbReference>
<feature type="transmembrane region" description="Helical" evidence="1">
    <location>
        <begin position="412"/>
        <end position="444"/>
    </location>
</feature>
<evidence type="ECO:0000313" key="4">
    <source>
        <dbReference type="EMBL" id="XDS50548.1"/>
    </source>
</evidence>
<keyword evidence="1" id="KW-0812">Transmembrane</keyword>
<evidence type="ECO:0000313" key="3">
    <source>
        <dbReference type="EMBL" id="XDS49327.1"/>
    </source>
</evidence>
<feature type="transmembrane region" description="Helical" evidence="1">
    <location>
        <begin position="144"/>
        <end position="163"/>
    </location>
</feature>
<feature type="transmembrane region" description="Helical" evidence="1">
    <location>
        <begin position="465"/>
        <end position="490"/>
    </location>
</feature>
<dbReference type="EMBL" id="CP129683">
    <property type="protein sequence ID" value="XDS50548.1"/>
    <property type="molecule type" value="Genomic_DNA"/>
</dbReference>
<dbReference type="EMBL" id="CP129682">
    <property type="protein sequence ID" value="XDS49327.1"/>
    <property type="molecule type" value="Genomic_DNA"/>
</dbReference>
<feature type="transmembrane region" description="Helical" evidence="1">
    <location>
        <begin position="183"/>
        <end position="203"/>
    </location>
</feature>
<keyword evidence="1" id="KW-1133">Transmembrane helix</keyword>
<proteinExistence type="predicted"/>
<protein>
    <submittedName>
        <fullName evidence="3">ABC transporter permease</fullName>
    </submittedName>
</protein>
<dbReference type="AlphaFoldDB" id="A0AB39UJJ1"/>
<dbReference type="EMBL" id="CP129675">
    <property type="protein sequence ID" value="XDS45890.1"/>
    <property type="molecule type" value="Genomic_DNA"/>
</dbReference>
<feature type="transmembrane region" description="Helical" evidence="1">
    <location>
        <begin position="110"/>
        <end position="138"/>
    </location>
</feature>
<keyword evidence="1" id="KW-0472">Membrane</keyword>
<sequence length="542" mass="58608">MRTAMLIVRLRWSLTWAYLRKSSWQTIGFVIGAIFAVGCVAGVARGAWEIGSLLGRSPDGNALHATNTVMIVGGTFAFLLTAILQLMLFGQGSTLSADRFALFGMRDRELQFGLTLSGLCGIPGIASLAVCFLISLMYRSYGGVMVVAALVAAPLTLVTIVSVSKLIMSAATSLLRSRRSQSILYVVIILVFILVANGPNIVINSFGIEQLHLELFTGIASMLAWTPFGAGFQLPFDALAGHWLFFVIRVAMLLLTWLLCFIASIWLMRRERLVAGASEKVVLRKGIGSFSRMPDSVSGAISARYLTYLLRDPRQTMVLLMPIVFLGLFAIQSASFPELVFMAPLMSALFMMMPESNGLAYDGMGLTMHVQIGVRGIDDRVGRVRVLAFMGCVYLVLIGIVSLVVYDLRGGRFVTIGLVCILCGVGIYLASLGVAEVCSCLFMYPVASLAKPFSSPQGRAVSQGFLPFIPMLASGVVMIPTALAVILIVVLSGMTLLWIAIPVALVNGLLVLWLGIVLGGRIMDARQLKIVETLTHFAELQR</sequence>
<feature type="transmembrane region" description="Helical" evidence="1">
    <location>
        <begin position="496"/>
        <end position="519"/>
    </location>
</feature>
<dbReference type="KEGG" id="bfk:QN062_09225"/>
<gene>
    <name evidence="4" type="ORF">QN062_09225</name>
    <name evidence="3" type="ORF">QN216_03425</name>
    <name evidence="2" type="ORF">QN217_07015</name>
</gene>
<feature type="transmembrane region" description="Helical" evidence="1">
    <location>
        <begin position="27"/>
        <end position="48"/>
    </location>
</feature>
<organism evidence="3">
    <name type="scientific">Bifidobacterium fermentum</name>
    <dbReference type="NCBI Taxonomy" id="3059035"/>
    <lineage>
        <taxon>Bacteria</taxon>
        <taxon>Bacillati</taxon>
        <taxon>Actinomycetota</taxon>
        <taxon>Actinomycetes</taxon>
        <taxon>Bifidobacteriales</taxon>
        <taxon>Bifidobacteriaceae</taxon>
        <taxon>Bifidobacterium</taxon>
    </lineage>
</organism>
<feature type="transmembrane region" description="Helical" evidence="1">
    <location>
        <begin position="68"/>
        <end position="89"/>
    </location>
</feature>
<accession>A0AB39UJJ1</accession>
<evidence type="ECO:0000313" key="2">
    <source>
        <dbReference type="EMBL" id="XDS45890.1"/>
    </source>
</evidence>